<dbReference type="EMBL" id="CM042062">
    <property type="protein sequence ID" value="KAI3669053.1"/>
    <property type="molecule type" value="Genomic_DNA"/>
</dbReference>
<proteinExistence type="predicted"/>
<keyword evidence="2" id="KW-1185">Reference proteome</keyword>
<comment type="caution">
    <text evidence="1">The sequence shown here is derived from an EMBL/GenBank/DDBJ whole genome shotgun (WGS) entry which is preliminary data.</text>
</comment>
<name>A0ACB8XKY1_ARCLA</name>
<accession>A0ACB8XKY1</accession>
<protein>
    <submittedName>
        <fullName evidence="1">Uncharacterized protein</fullName>
    </submittedName>
</protein>
<gene>
    <name evidence="1" type="ORF">L6452_40274</name>
</gene>
<evidence type="ECO:0000313" key="2">
    <source>
        <dbReference type="Proteomes" id="UP001055879"/>
    </source>
</evidence>
<reference evidence="1 2" key="2">
    <citation type="journal article" date="2022" name="Mol. Ecol. Resour.">
        <title>The genomes of chicory, endive, great burdock and yacon provide insights into Asteraceae paleo-polyploidization history and plant inulin production.</title>
        <authorList>
            <person name="Fan W."/>
            <person name="Wang S."/>
            <person name="Wang H."/>
            <person name="Wang A."/>
            <person name="Jiang F."/>
            <person name="Liu H."/>
            <person name="Zhao H."/>
            <person name="Xu D."/>
            <person name="Zhang Y."/>
        </authorList>
    </citation>
    <scope>NUCLEOTIDE SEQUENCE [LARGE SCALE GENOMIC DNA]</scope>
    <source>
        <strain evidence="2">cv. Niubang</strain>
    </source>
</reference>
<sequence length="81" mass="8980">MIGAVVASHVPPEMSGQVVVVDVIGLVKGTMVILVGDDGYSCRRRWLIRGTTNNLVVTPRCKLVPLRTSSMMILMRRQLMR</sequence>
<reference evidence="2" key="1">
    <citation type="journal article" date="2022" name="Mol. Ecol. Resour.">
        <title>The genomes of chicory, endive, great burdock and yacon provide insights into Asteraceae palaeo-polyploidization history and plant inulin production.</title>
        <authorList>
            <person name="Fan W."/>
            <person name="Wang S."/>
            <person name="Wang H."/>
            <person name="Wang A."/>
            <person name="Jiang F."/>
            <person name="Liu H."/>
            <person name="Zhao H."/>
            <person name="Xu D."/>
            <person name="Zhang Y."/>
        </authorList>
    </citation>
    <scope>NUCLEOTIDE SEQUENCE [LARGE SCALE GENOMIC DNA]</scope>
    <source>
        <strain evidence="2">cv. Niubang</strain>
    </source>
</reference>
<organism evidence="1 2">
    <name type="scientific">Arctium lappa</name>
    <name type="common">Greater burdock</name>
    <name type="synonym">Lappa major</name>
    <dbReference type="NCBI Taxonomy" id="4217"/>
    <lineage>
        <taxon>Eukaryota</taxon>
        <taxon>Viridiplantae</taxon>
        <taxon>Streptophyta</taxon>
        <taxon>Embryophyta</taxon>
        <taxon>Tracheophyta</taxon>
        <taxon>Spermatophyta</taxon>
        <taxon>Magnoliopsida</taxon>
        <taxon>eudicotyledons</taxon>
        <taxon>Gunneridae</taxon>
        <taxon>Pentapetalae</taxon>
        <taxon>asterids</taxon>
        <taxon>campanulids</taxon>
        <taxon>Asterales</taxon>
        <taxon>Asteraceae</taxon>
        <taxon>Carduoideae</taxon>
        <taxon>Cardueae</taxon>
        <taxon>Arctiinae</taxon>
        <taxon>Arctium</taxon>
    </lineage>
</organism>
<evidence type="ECO:0000313" key="1">
    <source>
        <dbReference type="EMBL" id="KAI3669053.1"/>
    </source>
</evidence>
<dbReference type="Proteomes" id="UP001055879">
    <property type="component" value="Linkage Group LG16"/>
</dbReference>